<dbReference type="InParanoid" id="A0A1Y2LWM9"/>
<gene>
    <name evidence="2" type="ORF">B5807_07928</name>
</gene>
<dbReference type="Proteomes" id="UP000193240">
    <property type="component" value="Unassembled WGS sequence"/>
</dbReference>
<evidence type="ECO:0008006" key="4">
    <source>
        <dbReference type="Google" id="ProtNLM"/>
    </source>
</evidence>
<evidence type="ECO:0000313" key="2">
    <source>
        <dbReference type="EMBL" id="OSS48296.1"/>
    </source>
</evidence>
<dbReference type="EMBL" id="KZ107846">
    <property type="protein sequence ID" value="OSS48296.1"/>
    <property type="molecule type" value="Genomic_DNA"/>
</dbReference>
<keyword evidence="1" id="KW-0732">Signal</keyword>
<feature type="signal peptide" evidence="1">
    <location>
        <begin position="1"/>
        <end position="16"/>
    </location>
</feature>
<name>A0A1Y2LWM9_EPING</name>
<reference evidence="2 3" key="1">
    <citation type="journal article" date="2017" name="Genome Announc.">
        <title>Genome sequence of the saprophytic ascomycete Epicoccum nigrum ICMP 19927 strain isolated from New Zealand.</title>
        <authorList>
            <person name="Fokin M."/>
            <person name="Fleetwood D."/>
            <person name="Weir B.S."/>
            <person name="Villas-Boas S.G."/>
        </authorList>
    </citation>
    <scope>NUCLEOTIDE SEQUENCE [LARGE SCALE GENOMIC DNA]</scope>
    <source>
        <strain evidence="2 3">ICMP 19927</strain>
    </source>
</reference>
<evidence type="ECO:0000313" key="3">
    <source>
        <dbReference type="Proteomes" id="UP000193240"/>
    </source>
</evidence>
<evidence type="ECO:0000256" key="1">
    <source>
        <dbReference type="SAM" id="SignalP"/>
    </source>
</evidence>
<sequence length="133" mass="14307">MRFSAAILALAASASAVAVPRAGGDYWDVSVSTYDDSSIVTTVSAHFHSEANPDNSRFGSRFTCIIDDKPTPNWCDHNGVSADWDGKIVKLSQHVEKPDPATVFGEGEVVLEYSEYNKASYGYGTIQVSKAIA</sequence>
<accession>A0A1Y2LWM9</accession>
<dbReference type="AlphaFoldDB" id="A0A1Y2LWM9"/>
<protein>
    <recommendedName>
        <fullName evidence="4">AA1-like domain-containing protein</fullName>
    </recommendedName>
</protein>
<keyword evidence="3" id="KW-1185">Reference proteome</keyword>
<feature type="chain" id="PRO_5011000132" description="AA1-like domain-containing protein" evidence="1">
    <location>
        <begin position="17"/>
        <end position="133"/>
    </location>
</feature>
<organism evidence="2 3">
    <name type="scientific">Epicoccum nigrum</name>
    <name type="common">Soil fungus</name>
    <name type="synonym">Epicoccum purpurascens</name>
    <dbReference type="NCBI Taxonomy" id="105696"/>
    <lineage>
        <taxon>Eukaryota</taxon>
        <taxon>Fungi</taxon>
        <taxon>Dikarya</taxon>
        <taxon>Ascomycota</taxon>
        <taxon>Pezizomycotina</taxon>
        <taxon>Dothideomycetes</taxon>
        <taxon>Pleosporomycetidae</taxon>
        <taxon>Pleosporales</taxon>
        <taxon>Pleosporineae</taxon>
        <taxon>Didymellaceae</taxon>
        <taxon>Epicoccum</taxon>
    </lineage>
</organism>
<proteinExistence type="predicted"/>